<evidence type="ECO:0000256" key="3">
    <source>
        <dbReference type="ARBA" id="ARBA00023015"/>
    </source>
</evidence>
<dbReference type="GO" id="GO:0003677">
    <property type="term" value="F:DNA binding"/>
    <property type="evidence" value="ECO:0007669"/>
    <property type="project" value="UniProtKB-KW"/>
</dbReference>
<comment type="caution">
    <text evidence="8">The sequence shown here is derived from an EMBL/GenBank/DDBJ whole genome shotgun (WGS) entry which is preliminary data.</text>
</comment>
<proteinExistence type="predicted"/>
<evidence type="ECO:0000259" key="7">
    <source>
        <dbReference type="PROSITE" id="PS50110"/>
    </source>
</evidence>
<evidence type="ECO:0000256" key="4">
    <source>
        <dbReference type="ARBA" id="ARBA00023125"/>
    </source>
</evidence>
<evidence type="ECO:0000256" key="5">
    <source>
        <dbReference type="ARBA" id="ARBA00023163"/>
    </source>
</evidence>
<evidence type="ECO:0000256" key="6">
    <source>
        <dbReference type="PROSITE-ProRule" id="PRU00169"/>
    </source>
</evidence>
<dbReference type="EMBL" id="PEWV01000012">
    <property type="protein sequence ID" value="PIU42295.1"/>
    <property type="molecule type" value="Genomic_DNA"/>
</dbReference>
<dbReference type="InterPro" id="IPR050595">
    <property type="entry name" value="Bact_response_regulator"/>
</dbReference>
<dbReference type="PANTHER" id="PTHR44591:SF14">
    <property type="entry name" value="PROTEIN PILG"/>
    <property type="match status" value="1"/>
</dbReference>
<accession>A0A2J0KV69</accession>
<feature type="domain" description="Response regulatory" evidence="7">
    <location>
        <begin position="3"/>
        <end position="117"/>
    </location>
</feature>
<dbReference type="GO" id="GO:0000160">
    <property type="term" value="P:phosphorelay signal transduction system"/>
    <property type="evidence" value="ECO:0007669"/>
    <property type="project" value="UniProtKB-KW"/>
</dbReference>
<dbReference type="PROSITE" id="PS50110">
    <property type="entry name" value="RESPONSE_REGULATORY"/>
    <property type="match status" value="1"/>
</dbReference>
<evidence type="ECO:0000313" key="8">
    <source>
        <dbReference type="EMBL" id="PIU42295.1"/>
    </source>
</evidence>
<keyword evidence="5" id="KW-0804">Transcription</keyword>
<organism evidence="8 9">
    <name type="scientific">Candidatus Aquitaenariimonas noxiae</name>
    <dbReference type="NCBI Taxonomy" id="1974741"/>
    <lineage>
        <taxon>Bacteria</taxon>
        <taxon>Pseudomonadati</taxon>
        <taxon>Candidatus Omnitrophota</taxon>
        <taxon>Candidatus Aquitaenariimonas</taxon>
    </lineage>
</organism>
<dbReference type="CDD" id="cd00156">
    <property type="entry name" value="REC"/>
    <property type="match status" value="1"/>
</dbReference>
<name>A0A2J0KV69_9BACT</name>
<dbReference type="Proteomes" id="UP000230052">
    <property type="component" value="Unassembled WGS sequence"/>
</dbReference>
<dbReference type="Pfam" id="PF00072">
    <property type="entry name" value="Response_reg"/>
    <property type="match status" value="1"/>
</dbReference>
<keyword evidence="3" id="KW-0805">Transcription regulation</keyword>
<dbReference type="InterPro" id="IPR001789">
    <property type="entry name" value="Sig_transdc_resp-reg_receiver"/>
</dbReference>
<evidence type="ECO:0000256" key="1">
    <source>
        <dbReference type="ARBA" id="ARBA00022553"/>
    </source>
</evidence>
<dbReference type="SMART" id="SM00448">
    <property type="entry name" value="REC"/>
    <property type="match status" value="1"/>
</dbReference>
<evidence type="ECO:0000313" key="9">
    <source>
        <dbReference type="Proteomes" id="UP000230052"/>
    </source>
</evidence>
<dbReference type="FunFam" id="3.40.50.2300:FF:000001">
    <property type="entry name" value="DNA-binding response regulator PhoB"/>
    <property type="match status" value="1"/>
</dbReference>
<keyword evidence="1 6" id="KW-0597">Phosphoprotein</keyword>
<dbReference type="Gene3D" id="3.40.50.2300">
    <property type="match status" value="1"/>
</dbReference>
<feature type="modified residue" description="4-aspartylphosphate" evidence="6">
    <location>
        <position position="52"/>
    </location>
</feature>
<dbReference type="PANTHER" id="PTHR44591">
    <property type="entry name" value="STRESS RESPONSE REGULATOR PROTEIN 1"/>
    <property type="match status" value="1"/>
</dbReference>
<gene>
    <name evidence="8" type="ORF">COS99_01025</name>
</gene>
<dbReference type="SUPFAM" id="SSF52172">
    <property type="entry name" value="CheY-like"/>
    <property type="match status" value="1"/>
</dbReference>
<sequence>MKKILIIDDEQECCKLLRDYLKRRGFEVEIAFDGEAGLEKARITKPDLALCDISMPGLSGVEVLKKIKQFNQDIIVIMLTGYGTMESAIECLKLGAYGHIAKPIELEKLLVLLKEVLGS</sequence>
<dbReference type="AlphaFoldDB" id="A0A2J0KV69"/>
<keyword evidence="4" id="KW-0238">DNA-binding</keyword>
<evidence type="ECO:0000256" key="2">
    <source>
        <dbReference type="ARBA" id="ARBA00023012"/>
    </source>
</evidence>
<keyword evidence="2" id="KW-0902">Two-component regulatory system</keyword>
<dbReference type="InterPro" id="IPR011006">
    <property type="entry name" value="CheY-like_superfamily"/>
</dbReference>
<reference evidence="8 9" key="1">
    <citation type="submission" date="2017-09" db="EMBL/GenBank/DDBJ databases">
        <title>Depth-based differentiation of microbial function through sediment-hosted aquifers and enrichment of novel symbionts in the deep terrestrial subsurface.</title>
        <authorList>
            <person name="Probst A.J."/>
            <person name="Ladd B."/>
            <person name="Jarett J.K."/>
            <person name="Geller-Mcgrath D.E."/>
            <person name="Sieber C.M."/>
            <person name="Emerson J.B."/>
            <person name="Anantharaman K."/>
            <person name="Thomas B.C."/>
            <person name="Malmstrom R."/>
            <person name="Stieglmeier M."/>
            <person name="Klingl A."/>
            <person name="Woyke T."/>
            <person name="Ryan C.M."/>
            <person name="Banfield J.F."/>
        </authorList>
    </citation>
    <scope>NUCLEOTIDE SEQUENCE [LARGE SCALE GENOMIC DNA]</scope>
    <source>
        <strain evidence="8">CG07_land_8_20_14_0_80_42_15</strain>
    </source>
</reference>
<protein>
    <recommendedName>
        <fullName evidence="7">Response regulatory domain-containing protein</fullName>
    </recommendedName>
</protein>